<keyword evidence="4" id="KW-0547">Nucleotide-binding</keyword>
<feature type="domain" description="ABC transporter" evidence="9">
    <location>
        <begin position="350"/>
        <end position="584"/>
    </location>
</feature>
<dbReference type="InterPro" id="IPR027417">
    <property type="entry name" value="P-loop_NTPase"/>
</dbReference>
<dbReference type="InterPro" id="IPR039421">
    <property type="entry name" value="Type_1_exporter"/>
</dbReference>
<evidence type="ECO:0000256" key="7">
    <source>
        <dbReference type="ARBA" id="ARBA00023136"/>
    </source>
</evidence>
<dbReference type="GO" id="GO:0016887">
    <property type="term" value="F:ATP hydrolysis activity"/>
    <property type="evidence" value="ECO:0007669"/>
    <property type="project" value="InterPro"/>
</dbReference>
<dbReference type="InterPro" id="IPR036640">
    <property type="entry name" value="ABC1_TM_sf"/>
</dbReference>
<organism evidence="11 12">
    <name type="scientific">Holospora curviuscula</name>
    <dbReference type="NCBI Taxonomy" id="1082868"/>
    <lineage>
        <taxon>Bacteria</taxon>
        <taxon>Pseudomonadati</taxon>
        <taxon>Pseudomonadota</taxon>
        <taxon>Alphaproteobacteria</taxon>
        <taxon>Holosporales</taxon>
        <taxon>Holosporaceae</taxon>
        <taxon>Holospora</taxon>
    </lineage>
</organism>
<dbReference type="PANTHER" id="PTHR24221">
    <property type="entry name" value="ATP-BINDING CASSETTE SUB-FAMILY B"/>
    <property type="match status" value="1"/>
</dbReference>
<evidence type="ECO:0000256" key="5">
    <source>
        <dbReference type="ARBA" id="ARBA00022840"/>
    </source>
</evidence>
<dbReference type="AlphaFoldDB" id="A0A2S5R6Z1"/>
<feature type="transmembrane region" description="Helical" evidence="8">
    <location>
        <begin position="255"/>
        <end position="277"/>
    </location>
</feature>
<comment type="subcellular location">
    <subcellularLocation>
        <location evidence="1">Cell membrane</location>
        <topology evidence="1">Multi-pass membrane protein</topology>
    </subcellularLocation>
</comment>
<evidence type="ECO:0000256" key="4">
    <source>
        <dbReference type="ARBA" id="ARBA00022741"/>
    </source>
</evidence>
<dbReference type="SUPFAM" id="SSF90123">
    <property type="entry name" value="ABC transporter transmembrane region"/>
    <property type="match status" value="1"/>
</dbReference>
<keyword evidence="7 8" id="KW-0472">Membrane</keyword>
<dbReference type="EMBL" id="PHHC01000141">
    <property type="protein sequence ID" value="PPE03070.1"/>
    <property type="molecule type" value="Genomic_DNA"/>
</dbReference>
<dbReference type="Gene3D" id="1.20.1560.10">
    <property type="entry name" value="ABC transporter type 1, transmembrane domain"/>
    <property type="match status" value="1"/>
</dbReference>
<comment type="caution">
    <text evidence="11">The sequence shown here is derived from an EMBL/GenBank/DDBJ whole genome shotgun (WGS) entry which is preliminary data.</text>
</comment>
<evidence type="ECO:0000256" key="1">
    <source>
        <dbReference type="ARBA" id="ARBA00004651"/>
    </source>
</evidence>
<protein>
    <submittedName>
        <fullName evidence="11">Putative multidrug export ATP-binding/permease protein</fullName>
    </submittedName>
</protein>
<feature type="transmembrane region" description="Helical" evidence="8">
    <location>
        <begin position="139"/>
        <end position="162"/>
    </location>
</feature>
<dbReference type="InterPro" id="IPR003593">
    <property type="entry name" value="AAA+_ATPase"/>
</dbReference>
<proteinExistence type="predicted"/>
<dbReference type="PROSITE" id="PS50893">
    <property type="entry name" value="ABC_TRANSPORTER_2"/>
    <property type="match status" value="1"/>
</dbReference>
<keyword evidence="12" id="KW-1185">Reference proteome</keyword>
<dbReference type="PANTHER" id="PTHR24221:SF654">
    <property type="entry name" value="ATP-BINDING CASSETTE SUB-FAMILY B MEMBER 6"/>
    <property type="match status" value="1"/>
</dbReference>
<name>A0A2S5R6Z1_9PROT</name>
<evidence type="ECO:0000256" key="6">
    <source>
        <dbReference type="ARBA" id="ARBA00022989"/>
    </source>
</evidence>
<dbReference type="PROSITE" id="PS50929">
    <property type="entry name" value="ABC_TM1F"/>
    <property type="match status" value="1"/>
</dbReference>
<dbReference type="GO" id="GO:0034040">
    <property type="term" value="F:ATPase-coupled lipid transmembrane transporter activity"/>
    <property type="evidence" value="ECO:0007669"/>
    <property type="project" value="TreeGrafter"/>
</dbReference>
<dbReference type="GO" id="GO:0140359">
    <property type="term" value="F:ABC-type transporter activity"/>
    <property type="evidence" value="ECO:0007669"/>
    <property type="project" value="InterPro"/>
</dbReference>
<evidence type="ECO:0000256" key="3">
    <source>
        <dbReference type="ARBA" id="ARBA00022692"/>
    </source>
</evidence>
<reference evidence="11 12" key="1">
    <citation type="submission" date="2017-11" db="EMBL/GenBank/DDBJ databases">
        <title>Comparative genomic analysis of Holospora spp., intranuclear symbionts of paramecia.</title>
        <authorList>
            <person name="Garushyants S.K."/>
            <person name="Beliavskaya A."/>
            <person name="Malko D.B."/>
            <person name="Logacheva M.D."/>
            <person name="Rautian M.S."/>
            <person name="Gelfand M.S."/>
        </authorList>
    </citation>
    <scope>NUCLEOTIDE SEQUENCE [LARGE SCALE GENOMIC DNA]</scope>
    <source>
        <strain evidence="12">02AZ16</strain>
    </source>
</reference>
<dbReference type="FunFam" id="3.40.50.300:FF:000287">
    <property type="entry name" value="Multidrug ABC transporter ATP-binding protein"/>
    <property type="match status" value="1"/>
</dbReference>
<keyword evidence="2" id="KW-0813">Transport</keyword>
<evidence type="ECO:0000259" key="9">
    <source>
        <dbReference type="PROSITE" id="PS50893"/>
    </source>
</evidence>
<dbReference type="GO" id="GO:0005886">
    <property type="term" value="C:plasma membrane"/>
    <property type="evidence" value="ECO:0007669"/>
    <property type="project" value="UniProtKB-SubCell"/>
</dbReference>
<dbReference type="Gene3D" id="3.40.50.300">
    <property type="entry name" value="P-loop containing nucleotide triphosphate hydrolases"/>
    <property type="match status" value="1"/>
</dbReference>
<dbReference type="SMART" id="SM00382">
    <property type="entry name" value="AAA"/>
    <property type="match status" value="1"/>
</dbReference>
<gene>
    <name evidence="11" type="ORF">HCUR_01501</name>
</gene>
<keyword evidence="5 11" id="KW-0067">ATP-binding</keyword>
<feature type="transmembrane region" description="Helical" evidence="8">
    <location>
        <begin position="32"/>
        <end position="49"/>
    </location>
</feature>
<dbReference type="InterPro" id="IPR003439">
    <property type="entry name" value="ABC_transporter-like_ATP-bd"/>
</dbReference>
<dbReference type="InterPro" id="IPR011527">
    <property type="entry name" value="ABC1_TM_dom"/>
</dbReference>
<evidence type="ECO:0000259" key="10">
    <source>
        <dbReference type="PROSITE" id="PS50929"/>
    </source>
</evidence>
<evidence type="ECO:0000313" key="11">
    <source>
        <dbReference type="EMBL" id="PPE03070.1"/>
    </source>
</evidence>
<dbReference type="Pfam" id="PF00005">
    <property type="entry name" value="ABC_tran"/>
    <property type="match status" value="1"/>
</dbReference>
<feature type="transmembrane region" description="Helical" evidence="8">
    <location>
        <begin position="69"/>
        <end position="94"/>
    </location>
</feature>
<dbReference type="PROSITE" id="PS00211">
    <property type="entry name" value="ABC_TRANSPORTER_1"/>
    <property type="match status" value="1"/>
</dbReference>
<dbReference type="Pfam" id="PF00664">
    <property type="entry name" value="ABC_membrane"/>
    <property type="match status" value="1"/>
</dbReference>
<accession>A0A2S5R6Z1</accession>
<keyword evidence="6 8" id="KW-1133">Transmembrane helix</keyword>
<dbReference type="Proteomes" id="UP000239425">
    <property type="component" value="Unassembled WGS sequence"/>
</dbReference>
<evidence type="ECO:0000256" key="2">
    <source>
        <dbReference type="ARBA" id="ARBA00022448"/>
    </source>
</evidence>
<feature type="transmembrane region" description="Helical" evidence="8">
    <location>
        <begin position="168"/>
        <end position="189"/>
    </location>
</feature>
<keyword evidence="3 8" id="KW-0812">Transmembrane</keyword>
<feature type="domain" description="ABC transmembrane type-1" evidence="10">
    <location>
        <begin position="34"/>
        <end position="315"/>
    </location>
</feature>
<dbReference type="SUPFAM" id="SSF52540">
    <property type="entry name" value="P-loop containing nucleoside triphosphate hydrolases"/>
    <property type="match status" value="1"/>
</dbReference>
<evidence type="ECO:0000313" key="12">
    <source>
        <dbReference type="Proteomes" id="UP000239425"/>
    </source>
</evidence>
<evidence type="ECO:0000256" key="8">
    <source>
        <dbReference type="SAM" id="Phobius"/>
    </source>
</evidence>
<sequence>MAGNLLEHPGGHNNFMRVLKFIIANIGPYKKYVFGIFLAMCLITVDNTLKPLLVKLFINIVSGAEQGNLWVVFIFYALLQFMLVSVWTMSDYCITKYTAKFRLNVAEHFMTKLYEYPYSFFQNQLSGSLTSKINDAFQYLPHLIFTIINPFMYFILLILISIGLLASVAPVFALSMGAWVLLFFVITLFSMKKSIRLNKEYAEEKSKIIGLAADYLGNMMSVKLFAARTFEQGRFFKLQKPFVDIAEKGGFYHTWLYGFLGILTSLYALAFLSALIFGYQKGIVSPGDFALVIMTNFNIINTLYQLSHMLRDFIANWGAVDQAIALLETSEITHSDKPNATALNCRQGKIAFDQVTFHYKGTEPLFQNKSIEIKAGQKVGLVGYFGGGKSTFVNLILRLYDVTDGAILIDGQDIRDVTQDSLRENIAIIPQDPSLFHRSLMENIRYGRADSTDEEVIEATKKAHAHEFISTLPQSYDSLVGERGVKLSGGQRQCIAIARAILKNAPILILDEATSQLDSVTESLIQESLWELMQNKTTIVIAHRLSTLLHMDRIIVFDQGVIVEDGTHAELLANNGLYRNLWDAQVGGFVSDDQMEDEARKLQ</sequence>
<dbReference type="GO" id="GO:0005524">
    <property type="term" value="F:ATP binding"/>
    <property type="evidence" value="ECO:0007669"/>
    <property type="project" value="UniProtKB-KW"/>
</dbReference>
<dbReference type="InterPro" id="IPR017871">
    <property type="entry name" value="ABC_transporter-like_CS"/>
</dbReference>